<reference evidence="1 2" key="1">
    <citation type="journal article" date="2011" name="J. Bacteriol.">
        <title>Revised genome sequence of Brucella suis 1330.</title>
        <authorList>
            <person name="Tae H."/>
            <person name="Shallom S."/>
            <person name="Settlage R."/>
            <person name="Preston D."/>
            <person name="Adams L.G."/>
            <person name="Garner H.R."/>
        </authorList>
    </citation>
    <scope>NUCLEOTIDE SEQUENCE [LARGE SCALE GENOMIC DNA]</scope>
    <source>
        <strain evidence="1 2">1330</strain>
    </source>
</reference>
<dbReference type="EMBL" id="CP002997">
    <property type="protein sequence ID" value="AEM18889.1"/>
    <property type="molecule type" value="Genomic_DNA"/>
</dbReference>
<protein>
    <submittedName>
        <fullName evidence="1">Uncharacterized protein</fullName>
    </submittedName>
</protein>
<accession>A0A0H3GCP3</accession>
<dbReference type="HOGENOM" id="CLU_3077503_0_0_5"/>
<gene>
    <name evidence="1" type="ordered locus">BS1330_I1561</name>
</gene>
<dbReference type="Proteomes" id="UP000007104">
    <property type="component" value="Chromosome I"/>
</dbReference>
<organism evidence="1 2">
    <name type="scientific">Brucella suis biovar 1 (strain 1330)</name>
    <dbReference type="NCBI Taxonomy" id="204722"/>
    <lineage>
        <taxon>Bacteria</taxon>
        <taxon>Pseudomonadati</taxon>
        <taxon>Pseudomonadota</taxon>
        <taxon>Alphaproteobacteria</taxon>
        <taxon>Hyphomicrobiales</taxon>
        <taxon>Brucellaceae</taxon>
        <taxon>Brucella/Ochrobactrum group</taxon>
        <taxon>Brucella</taxon>
    </lineage>
</organism>
<sequence length="52" mass="5498">MRVLERACKSFGMITGYATSLGHSTAANGARVDVCVLDSLLTLGLSGDRRAR</sequence>
<keyword evidence="2" id="KW-1185">Reference proteome</keyword>
<dbReference type="AlphaFoldDB" id="A0A0H3GCP3"/>
<evidence type="ECO:0000313" key="2">
    <source>
        <dbReference type="Proteomes" id="UP000007104"/>
    </source>
</evidence>
<proteinExistence type="predicted"/>
<evidence type="ECO:0000313" key="1">
    <source>
        <dbReference type="EMBL" id="AEM18889.1"/>
    </source>
</evidence>
<dbReference type="KEGG" id="bsi:BS1330_I1561"/>
<dbReference type="KEGG" id="bms:BR1567"/>
<name>A0A0H3GCP3_BRUSU</name>